<evidence type="ECO:0000256" key="3">
    <source>
        <dbReference type="ARBA" id="ARBA00023134"/>
    </source>
</evidence>
<organism evidence="5">
    <name type="scientific">bioreactor metagenome</name>
    <dbReference type="NCBI Taxonomy" id="1076179"/>
    <lineage>
        <taxon>unclassified sequences</taxon>
        <taxon>metagenomes</taxon>
        <taxon>ecological metagenomes</taxon>
    </lineage>
</organism>
<evidence type="ECO:0000313" key="5">
    <source>
        <dbReference type="EMBL" id="MPN39855.1"/>
    </source>
</evidence>
<dbReference type="FunFam" id="3.30.70.240:FF:000001">
    <property type="entry name" value="Elongation factor G"/>
    <property type="match status" value="1"/>
</dbReference>
<dbReference type="AlphaFoldDB" id="A0A645HLE4"/>
<reference evidence="5" key="1">
    <citation type="submission" date="2019-08" db="EMBL/GenBank/DDBJ databases">
        <authorList>
            <person name="Kucharzyk K."/>
            <person name="Murdoch R.W."/>
            <person name="Higgins S."/>
            <person name="Loffler F."/>
        </authorList>
    </citation>
    <scope>NUCLEOTIDE SEQUENCE</scope>
</reference>
<dbReference type="CDD" id="cd03713">
    <property type="entry name" value="EFG_mtEFG_C"/>
    <property type="match status" value="1"/>
</dbReference>
<dbReference type="GO" id="GO:0003746">
    <property type="term" value="F:translation elongation factor activity"/>
    <property type="evidence" value="ECO:0007669"/>
    <property type="project" value="UniProtKB-KW"/>
</dbReference>
<dbReference type="PANTHER" id="PTHR43261:SF1">
    <property type="entry name" value="RIBOSOME-RELEASING FACTOR 2, MITOCHONDRIAL"/>
    <property type="match status" value="1"/>
</dbReference>
<accession>A0A645HLE4</accession>
<keyword evidence="2" id="KW-0648">Protein biosynthesis</keyword>
<protein>
    <submittedName>
        <fullName evidence="5">Elongation factor G</fullName>
    </submittedName>
</protein>
<dbReference type="SMART" id="SM00838">
    <property type="entry name" value="EFG_C"/>
    <property type="match status" value="1"/>
</dbReference>
<keyword evidence="1" id="KW-0547">Nucleotide-binding</keyword>
<dbReference type="InterPro" id="IPR014721">
    <property type="entry name" value="Ribsml_uS5_D2-typ_fold_subgr"/>
</dbReference>
<dbReference type="InterPro" id="IPR035647">
    <property type="entry name" value="EFG_III/V"/>
</dbReference>
<dbReference type="InterPro" id="IPR000640">
    <property type="entry name" value="EFG_V-like"/>
</dbReference>
<evidence type="ECO:0000259" key="4">
    <source>
        <dbReference type="SMART" id="SM00838"/>
    </source>
</evidence>
<dbReference type="Pfam" id="PF00679">
    <property type="entry name" value="EFG_C"/>
    <property type="match status" value="1"/>
</dbReference>
<keyword evidence="3" id="KW-0342">GTP-binding</keyword>
<name>A0A645HLE4_9ZZZZ</name>
<dbReference type="SUPFAM" id="SSF54980">
    <property type="entry name" value="EF-G C-terminal domain-like"/>
    <property type="match status" value="1"/>
</dbReference>
<dbReference type="EMBL" id="VSSQ01095921">
    <property type="protein sequence ID" value="MPN39855.1"/>
    <property type="molecule type" value="Genomic_DNA"/>
</dbReference>
<dbReference type="Gene3D" id="3.30.230.10">
    <property type="match status" value="1"/>
</dbReference>
<evidence type="ECO:0000256" key="1">
    <source>
        <dbReference type="ARBA" id="ARBA00022741"/>
    </source>
</evidence>
<dbReference type="GO" id="GO:0032790">
    <property type="term" value="P:ribosome disassembly"/>
    <property type="evidence" value="ECO:0007669"/>
    <property type="project" value="TreeGrafter"/>
</dbReference>
<dbReference type="GO" id="GO:0005525">
    <property type="term" value="F:GTP binding"/>
    <property type="evidence" value="ECO:0007669"/>
    <property type="project" value="UniProtKB-KW"/>
</dbReference>
<feature type="domain" description="Elongation factor EFG" evidence="4">
    <location>
        <begin position="21"/>
        <end position="108"/>
    </location>
</feature>
<keyword evidence="5" id="KW-0251">Elongation factor</keyword>
<dbReference type="PANTHER" id="PTHR43261">
    <property type="entry name" value="TRANSLATION ELONGATION FACTOR G-RELATED"/>
    <property type="match status" value="1"/>
</dbReference>
<comment type="caution">
    <text evidence="5">The sequence shown here is derived from an EMBL/GenBank/DDBJ whole genome shotgun (WGS) entry which is preliminary data.</text>
</comment>
<sequence length="115" mass="12888">MAYQIAGSLAFKEAMKKGDAVLLEPIMKVTVTVPEDYMGDVIGDINSRRGRIEGMDSRNGVQIIHSFVPLAEMFGYSTDLRSKTQGRGNYVMEVDHYEQCPKSVQEKVLEGRRSN</sequence>
<proteinExistence type="predicted"/>
<gene>
    <name evidence="5" type="primary">fusA_93</name>
    <name evidence="5" type="ORF">SDC9_187389</name>
</gene>
<evidence type="ECO:0000256" key="2">
    <source>
        <dbReference type="ARBA" id="ARBA00022917"/>
    </source>
</evidence>
<dbReference type="InterPro" id="IPR035649">
    <property type="entry name" value="EFG_V"/>
</dbReference>
<dbReference type="Gene3D" id="3.30.70.240">
    <property type="match status" value="1"/>
</dbReference>